<proteinExistence type="predicted"/>
<dbReference type="Proteomes" id="UP000305778">
    <property type="component" value="Unassembled WGS sequence"/>
</dbReference>
<keyword evidence="3" id="KW-1185">Reference proteome</keyword>
<name>A0A4V5N0H7_9ACTN</name>
<protein>
    <submittedName>
        <fullName evidence="2">Helix-turn-helix transcriptional regulator</fullName>
    </submittedName>
</protein>
<comment type="caution">
    <text evidence="2">The sequence shown here is derived from an EMBL/GenBank/DDBJ whole genome shotgun (WGS) entry which is preliminary data.</text>
</comment>
<dbReference type="InterPro" id="IPR036388">
    <property type="entry name" value="WH-like_DNA-bd_sf"/>
</dbReference>
<feature type="region of interest" description="Disordered" evidence="1">
    <location>
        <begin position="320"/>
        <end position="345"/>
    </location>
</feature>
<evidence type="ECO:0000313" key="3">
    <source>
        <dbReference type="Proteomes" id="UP000305778"/>
    </source>
</evidence>
<dbReference type="InterPro" id="IPR011991">
    <property type="entry name" value="ArsR-like_HTH"/>
</dbReference>
<gene>
    <name evidence="2" type="ORF">FCI23_09285</name>
</gene>
<dbReference type="OrthoDB" id="3808065at2"/>
<dbReference type="EMBL" id="SUMC01000006">
    <property type="protein sequence ID" value="TKA11989.1"/>
    <property type="molecule type" value="Genomic_DNA"/>
</dbReference>
<dbReference type="AlphaFoldDB" id="A0A4V5N0H7"/>
<organism evidence="2 3">
    <name type="scientific">Actinacidiphila oryziradicis</name>
    <dbReference type="NCBI Taxonomy" id="2571141"/>
    <lineage>
        <taxon>Bacteria</taxon>
        <taxon>Bacillati</taxon>
        <taxon>Actinomycetota</taxon>
        <taxon>Actinomycetes</taxon>
        <taxon>Kitasatosporales</taxon>
        <taxon>Streptomycetaceae</taxon>
        <taxon>Actinacidiphila</taxon>
    </lineage>
</organism>
<evidence type="ECO:0000313" key="2">
    <source>
        <dbReference type="EMBL" id="TKA11989.1"/>
    </source>
</evidence>
<accession>A0A4V5N0H7</accession>
<dbReference type="Pfam" id="PF12840">
    <property type="entry name" value="HTH_20"/>
    <property type="match status" value="1"/>
</dbReference>
<dbReference type="InterPro" id="IPR036390">
    <property type="entry name" value="WH_DNA-bd_sf"/>
</dbReference>
<dbReference type="Gene3D" id="1.10.10.10">
    <property type="entry name" value="Winged helix-like DNA-binding domain superfamily/Winged helix DNA-binding domain"/>
    <property type="match status" value="1"/>
</dbReference>
<dbReference type="CDD" id="cd00090">
    <property type="entry name" value="HTH_ARSR"/>
    <property type="match status" value="1"/>
</dbReference>
<dbReference type="RefSeq" id="WP_136722984.1">
    <property type="nucleotide sequence ID" value="NZ_SUMC01000006.1"/>
</dbReference>
<dbReference type="SUPFAM" id="SSF46785">
    <property type="entry name" value="Winged helix' DNA-binding domain"/>
    <property type="match status" value="1"/>
</dbReference>
<sequence length="345" mass="37342">MLRIHFTDADLARIRLAAEPDPLWETALSLHRFQIRRGQWAYTDWHRETGERLREQGLWQVVRTVLLPLFPRAAYFPDFLNPAAAAEGLEAGLEAIVATPGHRVMHEVGILDRVVGAPAWAAGLGDMDRRRELAGMIRSYYHAAVAPYGEQVAAHLDAERSYRGRSLISGGAEHMLAGFSPLMRWDPPVLHVTYPVERDLRLDGRGLLLIPSYFCWRTPVALADPELPPVLVYPLRHKRPSAGDGVYGTEPLGALLGHTCAAILSATAAGATTGELARAAGVSASCASHHTGVLRKAGLISSNRHATCMLHTLTPLGASVLRGPSEGGSVPQGSRQAPRPPSASR</sequence>
<evidence type="ECO:0000256" key="1">
    <source>
        <dbReference type="SAM" id="MobiDB-lite"/>
    </source>
</evidence>
<reference evidence="2 3" key="1">
    <citation type="submission" date="2019-04" db="EMBL/GenBank/DDBJ databases">
        <title>Streptomyces oryziradicis sp. nov., a novel actinomycete isolated from rhizosphere soil of rice (Oryza sativa L.).</title>
        <authorList>
            <person name="Li C."/>
        </authorList>
    </citation>
    <scope>NUCLEOTIDE SEQUENCE [LARGE SCALE GENOMIC DNA]</scope>
    <source>
        <strain evidence="2 3">NEAU-C40</strain>
    </source>
</reference>